<proteinExistence type="predicted"/>
<keyword evidence="1" id="KW-0812">Transmembrane</keyword>
<feature type="transmembrane region" description="Helical" evidence="1">
    <location>
        <begin position="12"/>
        <end position="31"/>
    </location>
</feature>
<dbReference type="Proteomes" id="UP000010138">
    <property type="component" value="Unassembled WGS sequence"/>
</dbReference>
<dbReference type="RefSeq" id="WP_006151292.1">
    <property type="nucleotide sequence ID" value="NZ_AFNN01000029.1"/>
</dbReference>
<accession>F5W2L8</accession>
<keyword evidence="1" id="KW-1133">Transmembrane helix</keyword>
<gene>
    <name evidence="2" type="ORF">HMPREF9967_0223</name>
</gene>
<keyword evidence="1" id="KW-0472">Membrane</keyword>
<name>F5W2L8_9STRE</name>
<evidence type="ECO:0000313" key="2">
    <source>
        <dbReference type="EMBL" id="EGL84332.1"/>
    </source>
</evidence>
<dbReference type="OrthoDB" id="3035557at2"/>
<comment type="caution">
    <text evidence="2">The sequence shown here is derived from an EMBL/GenBank/DDBJ whole genome shotgun (WGS) entry which is preliminary data.</text>
</comment>
<evidence type="ECO:0000313" key="3">
    <source>
        <dbReference type="Proteomes" id="UP000010138"/>
    </source>
</evidence>
<dbReference type="AlphaFoldDB" id="F5W2L8"/>
<protein>
    <submittedName>
        <fullName evidence="2">Uncharacterized protein</fullName>
    </submittedName>
</protein>
<organism evidence="2 3">
    <name type="scientific">Streptococcus infantis SK1076</name>
    <dbReference type="NCBI Taxonomy" id="1005705"/>
    <lineage>
        <taxon>Bacteria</taxon>
        <taxon>Bacillati</taxon>
        <taxon>Bacillota</taxon>
        <taxon>Bacilli</taxon>
        <taxon>Lactobacillales</taxon>
        <taxon>Streptococcaceae</taxon>
        <taxon>Streptococcus</taxon>
    </lineage>
</organism>
<dbReference type="EMBL" id="AFNN01000029">
    <property type="protein sequence ID" value="EGL84332.1"/>
    <property type="molecule type" value="Genomic_DNA"/>
</dbReference>
<reference evidence="2 3" key="1">
    <citation type="submission" date="2011-04" db="EMBL/GenBank/DDBJ databases">
        <authorList>
            <person name="Durkin A.S."/>
            <person name="Radune D."/>
            <person name="Hostetler J."/>
            <person name="Torralba M."/>
            <person name="Gillis M."/>
            <person name="Methe B."/>
            <person name="Sutton G."/>
            <person name="Nelson K.E."/>
        </authorList>
    </citation>
    <scope>NUCLEOTIDE SEQUENCE [LARGE SCALE GENOMIC DNA]</scope>
    <source>
        <strain evidence="2 3">SK1076</strain>
    </source>
</reference>
<sequence>MMLSLIKNNLYLFIIIGIALVILTVLVCFLVEKIIINYFTKIDYRKKYDHNKLLKKITLREDSKRNYFYYGIDYWIWQENKLKLLKTLLPIGTELPNGKIISDILPFTKVTTKIFGSGNRETRYRRELRFIPDNIPRNISSYGDNVYGDKIGGDKFENHQGVQNIHITKFQVIQPLEKLLMEEELSEIDRAKIKNFVSNLAMDNSSEDDKLSIIEILNNYIGVIGGVAGIIDVLHNFKIL</sequence>
<evidence type="ECO:0000256" key="1">
    <source>
        <dbReference type="SAM" id="Phobius"/>
    </source>
</evidence>